<reference evidence="2 3" key="1">
    <citation type="submission" date="2020-08" db="EMBL/GenBank/DDBJ databases">
        <title>Genomic Encyclopedia of Type Strains, Phase III (KMG-III): the genomes of soil and plant-associated and newly described type strains.</title>
        <authorList>
            <person name="Whitman W."/>
        </authorList>
    </citation>
    <scope>NUCLEOTIDE SEQUENCE [LARGE SCALE GENOMIC DNA]</scope>
    <source>
        <strain evidence="2 3">CECT 8799</strain>
    </source>
</reference>
<feature type="transmembrane region" description="Helical" evidence="1">
    <location>
        <begin position="143"/>
        <end position="169"/>
    </location>
</feature>
<dbReference type="Gene3D" id="3.30.700.10">
    <property type="entry name" value="Glycoprotein, Type 4 Pilin"/>
    <property type="match status" value="1"/>
</dbReference>
<evidence type="ECO:0000256" key="1">
    <source>
        <dbReference type="SAM" id="Phobius"/>
    </source>
</evidence>
<keyword evidence="1" id="KW-0472">Membrane</keyword>
<keyword evidence="1" id="KW-1133">Transmembrane helix</keyword>
<dbReference type="Pfam" id="PF05656">
    <property type="entry name" value="DUF805"/>
    <property type="match status" value="1"/>
</dbReference>
<sequence length="178" mass="19452">MSTVANPYASPETADLVQEKDIQPAEPKIFSFSGRLGRLRLVTYLLVSSFIFMVACSLAVAVFTPVSAWLGALAYVVLLLVSMVYGFSLYVRRLHDLGHSGIWLLLFVLPLVNLGLLIYLLFFPGKEGTNEYGPRTIPNSSGVIVGFILSIFFGIASIGIIAAIAIPAYQNYVERAQM</sequence>
<protein>
    <submittedName>
        <fullName evidence="2">Uncharacterized membrane protein YhaH (DUF805 family)</fullName>
    </submittedName>
</protein>
<dbReference type="InterPro" id="IPR008523">
    <property type="entry name" value="DUF805"/>
</dbReference>
<dbReference type="EMBL" id="JACHWZ010000010">
    <property type="protein sequence ID" value="MBB3061628.1"/>
    <property type="molecule type" value="Genomic_DNA"/>
</dbReference>
<evidence type="ECO:0000313" key="2">
    <source>
        <dbReference type="EMBL" id="MBB3061628.1"/>
    </source>
</evidence>
<comment type="caution">
    <text evidence="2">The sequence shown here is derived from an EMBL/GenBank/DDBJ whole genome shotgun (WGS) entry which is preliminary data.</text>
</comment>
<accession>A0A7W4WDB9</accession>
<dbReference type="Proteomes" id="UP000535937">
    <property type="component" value="Unassembled WGS sequence"/>
</dbReference>
<proteinExistence type="predicted"/>
<dbReference type="GO" id="GO:0005886">
    <property type="term" value="C:plasma membrane"/>
    <property type="evidence" value="ECO:0007669"/>
    <property type="project" value="TreeGrafter"/>
</dbReference>
<evidence type="ECO:0000313" key="3">
    <source>
        <dbReference type="Proteomes" id="UP000535937"/>
    </source>
</evidence>
<keyword evidence="1" id="KW-0812">Transmembrane</keyword>
<feature type="transmembrane region" description="Helical" evidence="1">
    <location>
        <begin position="69"/>
        <end position="90"/>
    </location>
</feature>
<name>A0A7W4WDB9_9GAMM</name>
<dbReference type="AlphaFoldDB" id="A0A7W4WDB9"/>
<gene>
    <name evidence="2" type="ORF">FHS09_002466</name>
</gene>
<feature type="transmembrane region" description="Helical" evidence="1">
    <location>
        <begin position="102"/>
        <end position="123"/>
    </location>
</feature>
<dbReference type="RefSeq" id="WP_183460218.1">
    <property type="nucleotide sequence ID" value="NZ_JACHWZ010000010.1"/>
</dbReference>
<dbReference type="PANTHER" id="PTHR34980">
    <property type="entry name" value="INNER MEMBRANE PROTEIN-RELATED-RELATED"/>
    <property type="match status" value="1"/>
</dbReference>
<keyword evidence="3" id="KW-1185">Reference proteome</keyword>
<feature type="transmembrane region" description="Helical" evidence="1">
    <location>
        <begin position="41"/>
        <end position="63"/>
    </location>
</feature>
<organism evidence="2 3">
    <name type="scientific">Microbulbifer rhizosphaerae</name>
    <dbReference type="NCBI Taxonomy" id="1562603"/>
    <lineage>
        <taxon>Bacteria</taxon>
        <taxon>Pseudomonadati</taxon>
        <taxon>Pseudomonadota</taxon>
        <taxon>Gammaproteobacteria</taxon>
        <taxon>Cellvibrionales</taxon>
        <taxon>Microbulbiferaceae</taxon>
        <taxon>Microbulbifer</taxon>
    </lineage>
</organism>